<protein>
    <recommendedName>
        <fullName evidence="5">Short-chain dehydrogenase</fullName>
    </recommendedName>
</protein>
<dbReference type="STRING" id="571913.VV02_08215"/>
<sequence length="249" mass="26383">MDLQHKVVWVVGASSGIGAAVAREAQARGARVAITARRKPELDDVAGGAMLVLPADVTDDAAMVDCASTIEHRVGPIDVVVIAAGAWNSMDIADWDTQAFADTVQVNLIGTSNAIGAVLPSMLARRTGTIAGITSPAGYRGFPTVEAYGATKAGMLNLLEGLRAQAQPRGLHVTTIAPTAVRTRLSSASRLRLPFSIDADSAGRAICDGLERERLEITFPSRIALPIKLIRMTPVRIWPAVAERLTRDR</sequence>
<dbReference type="InterPro" id="IPR036291">
    <property type="entry name" value="NAD(P)-bd_dom_sf"/>
</dbReference>
<evidence type="ECO:0000313" key="3">
    <source>
        <dbReference type="EMBL" id="AKU15841.1"/>
    </source>
</evidence>
<name>A0A0K1JGK5_9MICO</name>
<dbReference type="AlphaFoldDB" id="A0A0K1JGK5"/>
<evidence type="ECO:0008006" key="5">
    <source>
        <dbReference type="Google" id="ProtNLM"/>
    </source>
</evidence>
<dbReference type="GO" id="GO:0016020">
    <property type="term" value="C:membrane"/>
    <property type="evidence" value="ECO:0007669"/>
    <property type="project" value="TreeGrafter"/>
</dbReference>
<dbReference type="Gene3D" id="3.40.50.720">
    <property type="entry name" value="NAD(P)-binding Rossmann-like Domain"/>
    <property type="match status" value="1"/>
</dbReference>
<evidence type="ECO:0000313" key="4">
    <source>
        <dbReference type="Proteomes" id="UP000066480"/>
    </source>
</evidence>
<reference evidence="3 4" key="1">
    <citation type="submission" date="2015-03" db="EMBL/GenBank/DDBJ databases">
        <title>Luteipulveratus halotolerans sp. nov., a novel actinobacterium (Dermacoccaceae) from Sarawak, Malaysia.</title>
        <authorList>
            <person name="Juboi H."/>
            <person name="Basik A."/>
            <person name="Shamsul S.S."/>
            <person name="Arnold P."/>
            <person name="Schmitt E.K."/>
            <person name="Sanglier J.-J."/>
            <person name="Yeo T."/>
        </authorList>
    </citation>
    <scope>NUCLEOTIDE SEQUENCE [LARGE SCALE GENOMIC DNA]</scope>
    <source>
        <strain evidence="3 4">MN07-A0370</strain>
    </source>
</reference>
<dbReference type="GO" id="GO:0016491">
    <property type="term" value="F:oxidoreductase activity"/>
    <property type="evidence" value="ECO:0007669"/>
    <property type="project" value="UniProtKB-KW"/>
</dbReference>
<dbReference type="PANTHER" id="PTHR44196">
    <property type="entry name" value="DEHYDROGENASE/REDUCTASE SDR FAMILY MEMBER 7B"/>
    <property type="match status" value="1"/>
</dbReference>
<dbReference type="InterPro" id="IPR002347">
    <property type="entry name" value="SDR_fam"/>
</dbReference>
<proteinExistence type="inferred from homology"/>
<keyword evidence="2" id="KW-0560">Oxidoreductase</keyword>
<dbReference type="PROSITE" id="PS00061">
    <property type="entry name" value="ADH_SHORT"/>
    <property type="match status" value="1"/>
</dbReference>
<evidence type="ECO:0000256" key="1">
    <source>
        <dbReference type="ARBA" id="ARBA00006484"/>
    </source>
</evidence>
<dbReference type="PRINTS" id="PR00081">
    <property type="entry name" value="GDHRDH"/>
</dbReference>
<organism evidence="3 4">
    <name type="scientific">Luteipulveratus mongoliensis</name>
    <dbReference type="NCBI Taxonomy" id="571913"/>
    <lineage>
        <taxon>Bacteria</taxon>
        <taxon>Bacillati</taxon>
        <taxon>Actinomycetota</taxon>
        <taxon>Actinomycetes</taxon>
        <taxon>Micrococcales</taxon>
        <taxon>Dermacoccaceae</taxon>
        <taxon>Luteipulveratus</taxon>
    </lineage>
</organism>
<dbReference type="EMBL" id="CP011112">
    <property type="protein sequence ID" value="AKU15841.1"/>
    <property type="molecule type" value="Genomic_DNA"/>
</dbReference>
<dbReference type="RefSeq" id="WP_052590918.1">
    <property type="nucleotide sequence ID" value="NZ_CP011112.1"/>
</dbReference>
<dbReference type="PANTHER" id="PTHR44196:SF1">
    <property type="entry name" value="DEHYDROGENASE_REDUCTASE SDR FAMILY MEMBER 7B"/>
    <property type="match status" value="1"/>
</dbReference>
<dbReference type="InterPro" id="IPR020904">
    <property type="entry name" value="Sc_DH/Rdtase_CS"/>
</dbReference>
<dbReference type="Proteomes" id="UP000066480">
    <property type="component" value="Chromosome"/>
</dbReference>
<comment type="similarity">
    <text evidence="1">Belongs to the short-chain dehydrogenases/reductases (SDR) family.</text>
</comment>
<dbReference type="SUPFAM" id="SSF51735">
    <property type="entry name" value="NAD(P)-binding Rossmann-fold domains"/>
    <property type="match status" value="1"/>
</dbReference>
<dbReference type="OrthoDB" id="9797538at2"/>
<dbReference type="KEGG" id="lmoi:VV02_08215"/>
<dbReference type="Pfam" id="PF00106">
    <property type="entry name" value="adh_short"/>
    <property type="match status" value="1"/>
</dbReference>
<accession>A0A0K1JGK5</accession>
<evidence type="ECO:0000256" key="2">
    <source>
        <dbReference type="ARBA" id="ARBA00023002"/>
    </source>
</evidence>
<keyword evidence="4" id="KW-1185">Reference proteome</keyword>
<gene>
    <name evidence="3" type="ORF">VV02_08215</name>
</gene>